<name>A0A142JF87_9BURK</name>
<reference evidence="1 2" key="1">
    <citation type="submission" date="2016-03" db="EMBL/GenBank/DDBJ databases">
        <title>Complete genome sequence of a novel chlorpyrifos degrading bacterium, Cupriavidus nantongensis sp. X1.</title>
        <authorList>
            <person name="Fang L."/>
        </authorList>
    </citation>
    <scope>NUCLEOTIDE SEQUENCE [LARGE SCALE GENOMIC DNA]</scope>
    <source>
        <strain evidence="1 2">X1</strain>
    </source>
</reference>
<evidence type="ECO:0000313" key="2">
    <source>
        <dbReference type="Proteomes" id="UP000075238"/>
    </source>
</evidence>
<dbReference type="AlphaFoldDB" id="A0A142JF87"/>
<dbReference type="KEGG" id="cnan:A2G96_02775"/>
<protein>
    <submittedName>
        <fullName evidence="1">Uncharacterized protein</fullName>
    </submittedName>
</protein>
<dbReference type="Proteomes" id="UP000075238">
    <property type="component" value="Chromosome 1"/>
</dbReference>
<sequence length="69" mass="7937">MLGRLPLSWQIQLERLSFARASITTMENHGCFYKTTMETLVQMKGALHPHTRAQVIHTERFTAIPHGMD</sequence>
<keyword evidence="2" id="KW-1185">Reference proteome</keyword>
<gene>
    <name evidence="1" type="ORF">A2G96_02775</name>
</gene>
<organism evidence="1 2">
    <name type="scientific">Cupriavidus nantongensis</name>
    <dbReference type="NCBI Taxonomy" id="1796606"/>
    <lineage>
        <taxon>Bacteria</taxon>
        <taxon>Pseudomonadati</taxon>
        <taxon>Pseudomonadota</taxon>
        <taxon>Betaproteobacteria</taxon>
        <taxon>Burkholderiales</taxon>
        <taxon>Burkholderiaceae</taxon>
        <taxon>Cupriavidus</taxon>
    </lineage>
</organism>
<dbReference type="EMBL" id="CP014844">
    <property type="protein sequence ID" value="AMR76749.1"/>
    <property type="molecule type" value="Genomic_DNA"/>
</dbReference>
<proteinExistence type="predicted"/>
<evidence type="ECO:0000313" key="1">
    <source>
        <dbReference type="EMBL" id="AMR76749.1"/>
    </source>
</evidence>
<accession>A0A142JF87</accession>